<organism evidence="1">
    <name type="scientific">Streptococcus thermophilus</name>
    <dbReference type="NCBI Taxonomy" id="1308"/>
    <lineage>
        <taxon>Bacteria</taxon>
        <taxon>Bacillati</taxon>
        <taxon>Bacillota</taxon>
        <taxon>Bacilli</taxon>
        <taxon>Lactobacillales</taxon>
        <taxon>Streptococcaceae</taxon>
        <taxon>Streptococcus</taxon>
    </lineage>
</organism>
<name>Q70C81_STRTR</name>
<dbReference type="PATRIC" id="fig|1308.47.peg.1929"/>
<dbReference type="EMBL" id="AJ586569">
    <property type="protein sequence ID" value="CAE52383.1"/>
    <property type="molecule type" value="Genomic_DNA"/>
</dbReference>
<dbReference type="Pfam" id="PF10711">
    <property type="entry name" value="DUF2513"/>
    <property type="match status" value="1"/>
</dbReference>
<protein>
    <submittedName>
        <fullName evidence="1">Uncharacterized protein</fullName>
    </submittedName>
</protein>
<proteinExistence type="predicted"/>
<dbReference type="RefSeq" id="WP_041827395.1">
    <property type="nucleotide sequence ID" value="NZ_CAKMBF010000032.1"/>
</dbReference>
<dbReference type="InterPro" id="IPR019650">
    <property type="entry name" value="DUF2513"/>
</dbReference>
<sequence>MERNMDLCRLILFKIEAEYKSTAMYNLNIDRFDLDTVAYHCKILAEAGLLDSYEPIYGNNRIYAFHVGSLTWAGHDFLDKIRENTMWNMTKNKIKENALPMTLEVIKSVATNLINDQIKKMFP</sequence>
<accession>Q70C81</accession>
<evidence type="ECO:0000313" key="1">
    <source>
        <dbReference type="EMBL" id="CAE52383.1"/>
    </source>
</evidence>
<reference evidence="1" key="1">
    <citation type="journal article" date="2004" name="Microbiology">
        <title>Evolution of genomic islands by deletion and tandem accretion by site-specific recombination: ICESt1-related elements from Streptococcus thermophilus.</title>
        <authorList>
            <person name="Pavlovic G."/>
            <person name="Burrus V."/>
            <person name="Gintz B."/>
            <person name="Decaris B."/>
            <person name="Guedon G."/>
        </authorList>
    </citation>
    <scope>NUCLEOTIDE SEQUENCE</scope>
    <source>
        <strain evidence="1">CNRZ302</strain>
    </source>
</reference>
<dbReference type="AlphaFoldDB" id="Q70C81"/>